<dbReference type="Pfam" id="PF00528">
    <property type="entry name" value="BPD_transp_1"/>
    <property type="match status" value="1"/>
</dbReference>
<feature type="transmembrane region" description="Helical" evidence="8">
    <location>
        <begin position="12"/>
        <end position="35"/>
    </location>
</feature>
<gene>
    <name evidence="10" type="ORF">SAMN04488115_107268</name>
</gene>
<dbReference type="GO" id="GO:0055085">
    <property type="term" value="P:transmembrane transport"/>
    <property type="evidence" value="ECO:0007669"/>
    <property type="project" value="InterPro"/>
</dbReference>
<evidence type="ECO:0000256" key="5">
    <source>
        <dbReference type="ARBA" id="ARBA00022692"/>
    </source>
</evidence>
<evidence type="ECO:0000256" key="4">
    <source>
        <dbReference type="ARBA" id="ARBA00022519"/>
    </source>
</evidence>
<dbReference type="SUPFAM" id="SSF161098">
    <property type="entry name" value="MetI-like"/>
    <property type="match status" value="1"/>
</dbReference>
<dbReference type="InterPro" id="IPR000515">
    <property type="entry name" value="MetI-like"/>
</dbReference>
<evidence type="ECO:0000313" key="10">
    <source>
        <dbReference type="EMBL" id="SEG60640.1"/>
    </source>
</evidence>
<name>A0A1H6BIU8_9HYPH</name>
<evidence type="ECO:0000256" key="7">
    <source>
        <dbReference type="ARBA" id="ARBA00023136"/>
    </source>
</evidence>
<evidence type="ECO:0000256" key="3">
    <source>
        <dbReference type="ARBA" id="ARBA00022475"/>
    </source>
</evidence>
<dbReference type="Proteomes" id="UP000236743">
    <property type="component" value="Unassembled WGS sequence"/>
</dbReference>
<protein>
    <submittedName>
        <fullName evidence="10">Putative spermidine/putrescine transport system permease protein</fullName>
    </submittedName>
</protein>
<dbReference type="PROSITE" id="PS50928">
    <property type="entry name" value="ABC_TM1"/>
    <property type="match status" value="1"/>
</dbReference>
<keyword evidence="7 8" id="KW-0472">Membrane</keyword>
<keyword evidence="3" id="KW-1003">Cell membrane</keyword>
<proteinExistence type="inferred from homology"/>
<dbReference type="PANTHER" id="PTHR43357:SF4">
    <property type="entry name" value="INNER MEMBRANE ABC TRANSPORTER PERMEASE PROTEIN YDCV"/>
    <property type="match status" value="1"/>
</dbReference>
<feature type="transmembrane region" description="Helical" evidence="8">
    <location>
        <begin position="131"/>
        <end position="153"/>
    </location>
</feature>
<feature type="domain" description="ABC transmembrane type-1" evidence="9">
    <location>
        <begin position="66"/>
        <end position="254"/>
    </location>
</feature>
<dbReference type="AlphaFoldDB" id="A0A1H6BIU8"/>
<dbReference type="OrthoDB" id="9815533at2"/>
<feature type="transmembrane region" description="Helical" evidence="8">
    <location>
        <begin position="101"/>
        <end position="125"/>
    </location>
</feature>
<keyword evidence="11" id="KW-1185">Reference proteome</keyword>
<evidence type="ECO:0000259" key="9">
    <source>
        <dbReference type="PROSITE" id="PS50928"/>
    </source>
</evidence>
<dbReference type="CDD" id="cd06261">
    <property type="entry name" value="TM_PBP2"/>
    <property type="match status" value="1"/>
</dbReference>
<organism evidence="10 11">
    <name type="scientific">Bosea lathyri</name>
    <dbReference type="NCBI Taxonomy" id="1036778"/>
    <lineage>
        <taxon>Bacteria</taxon>
        <taxon>Pseudomonadati</taxon>
        <taxon>Pseudomonadota</taxon>
        <taxon>Alphaproteobacteria</taxon>
        <taxon>Hyphomicrobiales</taxon>
        <taxon>Boseaceae</taxon>
        <taxon>Bosea</taxon>
    </lineage>
</organism>
<sequence>MAQRSPGLRTAQIVFGALVMFFLIAPIVAILPLAFNSSVFLNYPIESFSSRWFVELQTSETWRRSIVNSLIIGSGATVLSTVIGTLAALGLRNARLPFPDVLRVVFLLPMVVPAVVLGVGMQILYARLGLASSYLGVIIAHAVLCVPFVVVSVSGSLGGIDASVERAASSLGANPANVFRRVTLPLAMPGVVSGAVFAFATSLDEVVITLFVAGPNQRTLARQMFASIRENVSPAVAAAAFLLIIGTLCLAALAGLLRWRQQRLAKAVPAEAEALPVA</sequence>
<dbReference type="EMBL" id="FNUY01000007">
    <property type="protein sequence ID" value="SEG60640.1"/>
    <property type="molecule type" value="Genomic_DNA"/>
</dbReference>
<keyword evidence="6 8" id="KW-1133">Transmembrane helix</keyword>
<evidence type="ECO:0000256" key="6">
    <source>
        <dbReference type="ARBA" id="ARBA00022989"/>
    </source>
</evidence>
<dbReference type="Gene3D" id="1.10.3720.10">
    <property type="entry name" value="MetI-like"/>
    <property type="match status" value="1"/>
</dbReference>
<keyword evidence="4" id="KW-0997">Cell inner membrane</keyword>
<comment type="similarity">
    <text evidence="8">Belongs to the binding-protein-dependent transport system permease family.</text>
</comment>
<dbReference type="PANTHER" id="PTHR43357">
    <property type="entry name" value="INNER MEMBRANE ABC TRANSPORTER PERMEASE PROTEIN YDCV"/>
    <property type="match status" value="1"/>
</dbReference>
<evidence type="ECO:0000256" key="8">
    <source>
        <dbReference type="RuleBase" id="RU363032"/>
    </source>
</evidence>
<keyword evidence="2 8" id="KW-0813">Transport</keyword>
<dbReference type="RefSeq" id="WP_103873848.1">
    <property type="nucleotide sequence ID" value="NZ_FNUY01000007.1"/>
</dbReference>
<reference evidence="10 11" key="1">
    <citation type="submission" date="2016-10" db="EMBL/GenBank/DDBJ databases">
        <authorList>
            <person name="de Groot N.N."/>
        </authorList>
    </citation>
    <scope>NUCLEOTIDE SEQUENCE [LARGE SCALE GENOMIC DNA]</scope>
    <source>
        <strain evidence="10 11">DSM 26656</strain>
    </source>
</reference>
<evidence type="ECO:0000313" key="11">
    <source>
        <dbReference type="Proteomes" id="UP000236743"/>
    </source>
</evidence>
<evidence type="ECO:0000256" key="1">
    <source>
        <dbReference type="ARBA" id="ARBA00004429"/>
    </source>
</evidence>
<dbReference type="InterPro" id="IPR035906">
    <property type="entry name" value="MetI-like_sf"/>
</dbReference>
<accession>A0A1H6BIU8</accession>
<feature type="transmembrane region" description="Helical" evidence="8">
    <location>
        <begin position="66"/>
        <end position="89"/>
    </location>
</feature>
<comment type="subcellular location">
    <subcellularLocation>
        <location evidence="1">Cell inner membrane</location>
        <topology evidence="1">Multi-pass membrane protein</topology>
    </subcellularLocation>
    <subcellularLocation>
        <location evidence="8">Cell membrane</location>
        <topology evidence="8">Multi-pass membrane protein</topology>
    </subcellularLocation>
</comment>
<feature type="transmembrane region" description="Helical" evidence="8">
    <location>
        <begin position="234"/>
        <end position="257"/>
    </location>
</feature>
<dbReference type="GO" id="GO:0005886">
    <property type="term" value="C:plasma membrane"/>
    <property type="evidence" value="ECO:0007669"/>
    <property type="project" value="UniProtKB-SubCell"/>
</dbReference>
<evidence type="ECO:0000256" key="2">
    <source>
        <dbReference type="ARBA" id="ARBA00022448"/>
    </source>
</evidence>
<keyword evidence="5 8" id="KW-0812">Transmembrane</keyword>